<organism evidence="1 2">
    <name type="scientific">Dentiscutata heterogama</name>
    <dbReference type="NCBI Taxonomy" id="1316150"/>
    <lineage>
        <taxon>Eukaryota</taxon>
        <taxon>Fungi</taxon>
        <taxon>Fungi incertae sedis</taxon>
        <taxon>Mucoromycota</taxon>
        <taxon>Glomeromycotina</taxon>
        <taxon>Glomeromycetes</taxon>
        <taxon>Diversisporales</taxon>
        <taxon>Gigasporaceae</taxon>
        <taxon>Dentiscutata</taxon>
    </lineage>
</organism>
<evidence type="ECO:0000313" key="2">
    <source>
        <dbReference type="Proteomes" id="UP000789702"/>
    </source>
</evidence>
<evidence type="ECO:0000313" key="1">
    <source>
        <dbReference type="EMBL" id="CAG8540149.1"/>
    </source>
</evidence>
<sequence length="74" mass="8637">SDNDLHDQKYKIQVENSKTILTNEINQESVSYIELEKRKIALLEYQAKLRKELAKAETIKLQNQQLKINLGLPL</sequence>
<reference evidence="1" key="1">
    <citation type="submission" date="2021-06" db="EMBL/GenBank/DDBJ databases">
        <authorList>
            <person name="Kallberg Y."/>
            <person name="Tangrot J."/>
            <person name="Rosling A."/>
        </authorList>
    </citation>
    <scope>NUCLEOTIDE SEQUENCE</scope>
    <source>
        <strain evidence="1">IL203A</strain>
    </source>
</reference>
<dbReference type="Proteomes" id="UP000789702">
    <property type="component" value="Unassembled WGS sequence"/>
</dbReference>
<feature type="non-terminal residue" evidence="1">
    <location>
        <position position="1"/>
    </location>
</feature>
<name>A0ACA9LMV6_9GLOM</name>
<protein>
    <submittedName>
        <fullName evidence="1">9869_t:CDS:1</fullName>
    </submittedName>
</protein>
<comment type="caution">
    <text evidence="1">The sequence shown here is derived from an EMBL/GenBank/DDBJ whole genome shotgun (WGS) entry which is preliminary data.</text>
</comment>
<gene>
    <name evidence="1" type="ORF">DHETER_LOCUS4768</name>
</gene>
<dbReference type="EMBL" id="CAJVPU010004929">
    <property type="protein sequence ID" value="CAG8540149.1"/>
    <property type="molecule type" value="Genomic_DNA"/>
</dbReference>
<proteinExistence type="predicted"/>
<keyword evidence="2" id="KW-1185">Reference proteome</keyword>
<accession>A0ACA9LMV6</accession>